<evidence type="ECO:0000313" key="2">
    <source>
        <dbReference type="Proteomes" id="UP000076852"/>
    </source>
</evidence>
<proteinExistence type="predicted"/>
<gene>
    <name evidence="1" type="ORF">AYM40_25440</name>
</gene>
<dbReference type="OrthoDB" id="6708558at2"/>
<accession>A0A160FVW0</accession>
<sequence length="137" mass="15966">MPTVLEHIDAIARQKQRDVLYLTFFDDPQGKRTACEWPENETRAQVIQWLDAHGIAWRECGEIANPNVMRGYRGSIYVDVCYDVDDPVYQQLAALLELPDGTVRLPNMRFWVLSLDVAMTNAHHDEPGFWERWAENF</sequence>
<dbReference type="AlphaFoldDB" id="A0A160FVW0"/>
<name>A0A160FVW0_9BURK</name>
<protein>
    <submittedName>
        <fullName evidence="1">Uncharacterized protein</fullName>
    </submittedName>
</protein>
<dbReference type="Proteomes" id="UP000076852">
    <property type="component" value="Chromosome 2"/>
</dbReference>
<keyword evidence="2" id="KW-1185">Reference proteome</keyword>
<dbReference type="STRING" id="1804984.AYM40_25440"/>
<organism evidence="1 2">
    <name type="scientific">Paraburkholderia phytofirmans OLGA172</name>
    <dbReference type="NCBI Taxonomy" id="1417228"/>
    <lineage>
        <taxon>Bacteria</taxon>
        <taxon>Pseudomonadati</taxon>
        <taxon>Pseudomonadota</taxon>
        <taxon>Betaproteobacteria</taxon>
        <taxon>Burkholderiales</taxon>
        <taxon>Burkholderiaceae</taxon>
        <taxon>Paraburkholderia</taxon>
    </lineage>
</organism>
<dbReference type="KEGG" id="buz:AYM40_25440"/>
<evidence type="ECO:0000313" key="1">
    <source>
        <dbReference type="EMBL" id="ANB77490.1"/>
    </source>
</evidence>
<dbReference type="EMBL" id="CP014579">
    <property type="protein sequence ID" value="ANB77490.1"/>
    <property type="molecule type" value="Genomic_DNA"/>
</dbReference>
<reference evidence="1 2" key="1">
    <citation type="journal article" date="2016" name="Gene">
        <title>PacBio SMRT assembly of a complex multi-replicon genome reveals chlorocatechol degradative operon in a region of genome plasticity.</title>
        <authorList>
            <person name="Ricker N."/>
            <person name="Shen S.Y."/>
            <person name="Goordial J."/>
            <person name="Jin S."/>
            <person name="Fulthorpe R.R."/>
        </authorList>
    </citation>
    <scope>NUCLEOTIDE SEQUENCE [LARGE SCALE GENOMIC DNA]</scope>
    <source>
        <strain evidence="1 2">OLGA172</strain>
    </source>
</reference>